<name>A0A2S3VJC5_9PSED</name>
<dbReference type="PANTHER" id="PTHR38340:SF1">
    <property type="entry name" value="S-LAYER PROTEIN"/>
    <property type="match status" value="1"/>
</dbReference>
<dbReference type="InterPro" id="IPR019960">
    <property type="entry name" value="T1SS_VCA0849"/>
</dbReference>
<dbReference type="InterPro" id="IPR001343">
    <property type="entry name" value="Hemolysn_Ca-bd"/>
</dbReference>
<sequence length="1017" mass="102160">MASLINGLGGAAGFGENQLTRNDDSYASYIDISTVFGAAGLNFFGTNYTDISVNNNGNITFGGGQSTYTPYGMQDSSRPMIAPFFADVDTRGGAVSATPGGTSTGSNLVYYDFNSAGNGTLTVTWDDVGYYNSKVDKLNAFQLQLVGKGNGNFDVIFRYETVNWTTGSASGGTDGLGGTIARAGYSTGDGSSWYELPQSGNESAILGLETTPGNTGAAGYYKFSIVSGTSGNDNMQGTAGNDSLYGSSGNDVINGYAGNDVLYGAAGSDRLLGGLGDDTYIVDALDTLVELANQGTDVVQSEISYTLGDNLENLILTGNSSINGTGNALNNTFVGNSYNNIFNGAGGTDFVSYAYSNFGVTVDLSNTGSQYTSQGYDTFVSIEGVIGTDESDTLTGNALANILYGGADNDTLNGGAGNDTLDGGSGADRMTGGDGSDIYYVDNVGDIVSETNATASTGGTDSVYSYLDTYTLGDNVENLRLLSTGAANGTGNSLNNVIDAAAGNNILNGGTGIDTASYAYATAAVTANLALTTAQATGGSGSDTLLNFENLTGSNYHDKLTGNALANTLSGGLGSDQLNGAAGADRLIGGDGSDLYYVDNAGDIVSETNAVTATGGIDTVYSSISAYTLTDNVENLRLLSTGAANGTGNSLNNVIDAGAGNNILNGGAGIDTASYAYATAAVTANLTLTTAQVTGGSGSDTLLNFENLTGSAYHDKLTGNALANTLSGGLGNDQLNGAAGADRLIGGDGSDLYYVDNAGDVVSETNAVASTGGTDTVYSFLGAYTLGDNVENLRLLSTGAANGTGNSLNNVIDAGAGNNILNGGAGIDTASYAYATAAVTANLALTTAQATGGSGSDTLLNFENLTGSAYHDNLTGNALANTLSGGAGNDTLIGGAGNDLLIGGTGLDKLYGGAGADKFDFNALNEMGLGAALRDVIGDFKTSEGDKIDLSTLDANLATAANDAFSFIGSSAFSSNATGQVRFAGGILYGSTDADTAAEFEIQLLGVSNLQTADLIA</sequence>
<comment type="caution">
    <text evidence="5">The sequence shown here is derived from an EMBL/GenBank/DDBJ whole genome shotgun (WGS) entry which is preliminary data.</text>
</comment>
<dbReference type="PRINTS" id="PR00313">
    <property type="entry name" value="CABNDNGRPT"/>
</dbReference>
<dbReference type="SUPFAM" id="SSF51120">
    <property type="entry name" value="beta-Roll"/>
    <property type="match status" value="5"/>
</dbReference>
<dbReference type="GO" id="GO:0005509">
    <property type="term" value="F:calcium ion binding"/>
    <property type="evidence" value="ECO:0007669"/>
    <property type="project" value="InterPro"/>
</dbReference>
<dbReference type="Proteomes" id="UP000237440">
    <property type="component" value="Unassembled WGS sequence"/>
</dbReference>
<keyword evidence="2" id="KW-0964">Secreted</keyword>
<dbReference type="Pfam" id="PF06119">
    <property type="entry name" value="NIDO"/>
    <property type="match status" value="1"/>
</dbReference>
<dbReference type="AlphaFoldDB" id="A0A2S3VJC5"/>
<dbReference type="GO" id="GO:0007160">
    <property type="term" value="P:cell-matrix adhesion"/>
    <property type="evidence" value="ECO:0007669"/>
    <property type="project" value="InterPro"/>
</dbReference>
<dbReference type="Pfam" id="PF00353">
    <property type="entry name" value="HemolysinCabind"/>
    <property type="match status" value="9"/>
</dbReference>
<comment type="subcellular location">
    <subcellularLocation>
        <location evidence="1">Secreted</location>
    </subcellularLocation>
</comment>
<evidence type="ECO:0000259" key="4">
    <source>
        <dbReference type="PROSITE" id="PS51220"/>
    </source>
</evidence>
<keyword evidence="3" id="KW-0106">Calcium</keyword>
<dbReference type="GO" id="GO:0005576">
    <property type="term" value="C:extracellular region"/>
    <property type="evidence" value="ECO:0007669"/>
    <property type="project" value="UniProtKB-SubCell"/>
</dbReference>
<dbReference type="InterPro" id="IPR003886">
    <property type="entry name" value="NIDO_dom"/>
</dbReference>
<dbReference type="InterPro" id="IPR011049">
    <property type="entry name" value="Serralysin-like_metalloprot_C"/>
</dbReference>
<dbReference type="OrthoDB" id="7329412at2"/>
<protein>
    <recommendedName>
        <fullName evidence="4">NIDO domain-containing protein</fullName>
    </recommendedName>
</protein>
<dbReference type="Gene3D" id="2.150.10.10">
    <property type="entry name" value="Serralysin-like metalloprotease, C-terminal"/>
    <property type="match status" value="5"/>
</dbReference>
<dbReference type="InterPro" id="IPR050557">
    <property type="entry name" value="RTX_toxin/Mannuronan_C5-epim"/>
</dbReference>
<organism evidence="5 6">
    <name type="scientific">Pseudomonas laurylsulfativorans</name>
    <dbReference type="NCBI Taxonomy" id="1943631"/>
    <lineage>
        <taxon>Bacteria</taxon>
        <taxon>Pseudomonadati</taxon>
        <taxon>Pseudomonadota</taxon>
        <taxon>Gammaproteobacteria</taxon>
        <taxon>Pseudomonadales</taxon>
        <taxon>Pseudomonadaceae</taxon>
        <taxon>Pseudomonas</taxon>
    </lineage>
</organism>
<evidence type="ECO:0000313" key="6">
    <source>
        <dbReference type="Proteomes" id="UP000237440"/>
    </source>
</evidence>
<proteinExistence type="predicted"/>
<evidence type="ECO:0000256" key="2">
    <source>
        <dbReference type="ARBA" id="ARBA00022525"/>
    </source>
</evidence>
<dbReference type="NCBIfam" id="TIGR03661">
    <property type="entry name" value="T1SS_VCA0849"/>
    <property type="match status" value="1"/>
</dbReference>
<dbReference type="SMART" id="SM00539">
    <property type="entry name" value="NIDO"/>
    <property type="match status" value="1"/>
</dbReference>
<dbReference type="PROSITE" id="PS51220">
    <property type="entry name" value="NIDO"/>
    <property type="match status" value="1"/>
</dbReference>
<dbReference type="InterPro" id="IPR018511">
    <property type="entry name" value="Hemolysin-typ_Ca-bd_CS"/>
</dbReference>
<dbReference type="EMBL" id="MUJK01000009">
    <property type="protein sequence ID" value="POF40011.1"/>
    <property type="molecule type" value="Genomic_DNA"/>
</dbReference>
<reference evidence="6" key="1">
    <citation type="submission" date="2017-02" db="EMBL/GenBank/DDBJ databases">
        <authorList>
            <person name="Furmanczyk E.M."/>
        </authorList>
    </citation>
    <scope>NUCLEOTIDE SEQUENCE [LARGE SCALE GENOMIC DNA]</scope>
    <source>
        <strain evidence="6">AP3_22</strain>
    </source>
</reference>
<evidence type="ECO:0000256" key="1">
    <source>
        <dbReference type="ARBA" id="ARBA00004613"/>
    </source>
</evidence>
<accession>A0A2S3VJC5</accession>
<dbReference type="PANTHER" id="PTHR38340">
    <property type="entry name" value="S-LAYER PROTEIN"/>
    <property type="match status" value="1"/>
</dbReference>
<gene>
    <name evidence="5" type="ORF">B0D71_23300</name>
</gene>
<evidence type="ECO:0000256" key="3">
    <source>
        <dbReference type="ARBA" id="ARBA00022837"/>
    </source>
</evidence>
<dbReference type="PROSITE" id="PS00330">
    <property type="entry name" value="HEMOLYSIN_CALCIUM"/>
    <property type="match status" value="6"/>
</dbReference>
<evidence type="ECO:0000313" key="5">
    <source>
        <dbReference type="EMBL" id="POF40011.1"/>
    </source>
</evidence>
<feature type="domain" description="NIDO" evidence="4">
    <location>
        <begin position="83"/>
        <end position="228"/>
    </location>
</feature>
<keyword evidence="6" id="KW-1185">Reference proteome</keyword>